<dbReference type="InterPro" id="IPR036890">
    <property type="entry name" value="HATPase_C_sf"/>
</dbReference>
<dbReference type="KEGG" id="ade:Adeh_2102"/>
<feature type="chain" id="PRO_5004210440" description="histidine kinase" evidence="5">
    <location>
        <begin position="23"/>
        <end position="575"/>
    </location>
</feature>
<evidence type="ECO:0000256" key="4">
    <source>
        <dbReference type="SAM" id="Coils"/>
    </source>
</evidence>
<dbReference type="Pfam" id="PF00497">
    <property type="entry name" value="SBP_bac_3"/>
    <property type="match status" value="1"/>
</dbReference>
<evidence type="ECO:0000313" key="7">
    <source>
        <dbReference type="EMBL" id="ABC81872.1"/>
    </source>
</evidence>
<evidence type="ECO:0000259" key="6">
    <source>
        <dbReference type="PROSITE" id="PS50109"/>
    </source>
</evidence>
<dbReference type="CDD" id="cd13704">
    <property type="entry name" value="PBP2_HisK"/>
    <property type="match status" value="1"/>
</dbReference>
<proteinExistence type="predicted"/>
<dbReference type="InterPro" id="IPR036097">
    <property type="entry name" value="HisK_dim/P_sf"/>
</dbReference>
<dbReference type="InterPro" id="IPR001638">
    <property type="entry name" value="Solute-binding_3/MltF_N"/>
</dbReference>
<dbReference type="SMART" id="SM00062">
    <property type="entry name" value="PBPb"/>
    <property type="match status" value="1"/>
</dbReference>
<dbReference type="PANTHER" id="PTHR43065">
    <property type="entry name" value="SENSOR HISTIDINE KINASE"/>
    <property type="match status" value="1"/>
</dbReference>
<dbReference type="SMART" id="SM00387">
    <property type="entry name" value="HATPase_c"/>
    <property type="match status" value="1"/>
</dbReference>
<reference evidence="7" key="1">
    <citation type="submission" date="2006-01" db="EMBL/GenBank/DDBJ databases">
        <title>Complete sequence of Anaeromyxobacter dehalogenans 2CP-C.</title>
        <authorList>
            <consortium name="US DOE Joint Genome Institute"/>
            <person name="Copeland A."/>
            <person name="Lucas S."/>
            <person name="Lapidus A."/>
            <person name="Barry K."/>
            <person name="Detter J.C."/>
            <person name="Glavina T."/>
            <person name="Hammon N."/>
            <person name="Israni S."/>
            <person name="Pitluck S."/>
            <person name="Brettin T."/>
            <person name="Bruce D."/>
            <person name="Han C."/>
            <person name="Tapia R."/>
            <person name="Gilna P."/>
            <person name="Kiss H."/>
            <person name="Schmutz J."/>
            <person name="Larimer F."/>
            <person name="Land M."/>
            <person name="Kyrpides N."/>
            <person name="Anderson I."/>
            <person name="Sanford R.A."/>
            <person name="Ritalahti K.M."/>
            <person name="Thomas H.S."/>
            <person name="Kirby J.R."/>
            <person name="Zhulin I.B."/>
            <person name="Loeffler F.E."/>
            <person name="Richardson P."/>
        </authorList>
    </citation>
    <scope>NUCLEOTIDE SEQUENCE</scope>
    <source>
        <strain evidence="7">2CP-C</strain>
    </source>
</reference>
<dbReference type="InterPro" id="IPR003594">
    <property type="entry name" value="HATPase_dom"/>
</dbReference>
<keyword evidence="3" id="KW-0597">Phosphoprotein</keyword>
<keyword evidence="4" id="KW-0175">Coiled coil</keyword>
<feature type="coiled-coil region" evidence="4">
    <location>
        <begin position="294"/>
        <end position="324"/>
    </location>
</feature>
<dbReference type="OrthoDB" id="5291281at2"/>
<dbReference type="Gene3D" id="3.30.565.10">
    <property type="entry name" value="Histidine kinase-like ATPase, C-terminal domain"/>
    <property type="match status" value="1"/>
</dbReference>
<dbReference type="AlphaFoldDB" id="Q2IJP2"/>
<dbReference type="CDD" id="cd00082">
    <property type="entry name" value="HisKA"/>
    <property type="match status" value="1"/>
</dbReference>
<sequence length="575" mass="62086">MRRIHACLLVAAVLAAAPVARAVPPAPQPKRVVVGADRDYPPYEFLDENGQPAGFNVDLTRAIGEVMGFTVEFRFGDWAGIRAGLADGSIDVLQGISWSEERARRLDFAAPHAIVHHAIFVRKDGPRPASLDALAGREVVVFGGGIMDEEITRAGKAAEVIRTQTPADALRLLASGQHDCVVLALLPGIYLQRQLGLTNIEPVGEPVRAERYGYAVRKGDRELLARFDEGLAILKQTGRYDAIHARWLGPLEPRPIGWKAVARYAALGALPILVLLGASIAWSRSLRRLVAQRTASLEREVAERERAVAALREHQHQLVQAQKAAAMGVLVSGVAHEINNPAGYILLNVPTLKAAFADAQEALDARAREGELKLAGIPYARMRDEIPQMLDEIAEGGRRIKRIVDDLKDFARRDDAPRLEPMDLGASARAAVRLLEAPIRAATSRFELAVAPGLPRVRGNPHRLEQVIVNLLLNACQALPDRDHGLRLSIRHDAAAGEVVLEVRDEGVGIPPEHLARLTDPFFTTKRESGGTGLGLSVSAGIVKEHGGRLEFGSQPGVGTTAALVLPALHEEAAA</sequence>
<evidence type="ECO:0000256" key="1">
    <source>
        <dbReference type="ARBA" id="ARBA00000085"/>
    </source>
</evidence>
<keyword evidence="5" id="KW-0732">Signal</keyword>
<dbReference type="InterPro" id="IPR004358">
    <property type="entry name" value="Sig_transdc_His_kin-like_C"/>
</dbReference>
<evidence type="ECO:0000256" key="2">
    <source>
        <dbReference type="ARBA" id="ARBA00012438"/>
    </source>
</evidence>
<dbReference type="SUPFAM" id="SSF47384">
    <property type="entry name" value="Homodimeric domain of signal transducing histidine kinase"/>
    <property type="match status" value="1"/>
</dbReference>
<evidence type="ECO:0000256" key="5">
    <source>
        <dbReference type="SAM" id="SignalP"/>
    </source>
</evidence>
<keyword evidence="7" id="KW-0808">Transferase</keyword>
<dbReference type="eggNOG" id="COG0834">
    <property type="taxonomic scope" value="Bacteria"/>
</dbReference>
<dbReference type="STRING" id="290397.Adeh_2102"/>
<dbReference type="SMART" id="SM00388">
    <property type="entry name" value="HisKA"/>
    <property type="match status" value="1"/>
</dbReference>
<dbReference type="Gene3D" id="3.40.190.10">
    <property type="entry name" value="Periplasmic binding protein-like II"/>
    <property type="match status" value="2"/>
</dbReference>
<dbReference type="Proteomes" id="UP000001935">
    <property type="component" value="Chromosome"/>
</dbReference>
<dbReference type="InterPro" id="IPR003661">
    <property type="entry name" value="HisK_dim/P_dom"/>
</dbReference>
<name>Q2IJP2_ANADE</name>
<gene>
    <name evidence="7" type="ordered locus">Adeh_2102</name>
</gene>
<dbReference type="SUPFAM" id="SSF53850">
    <property type="entry name" value="Periplasmic binding protein-like II"/>
    <property type="match status" value="1"/>
</dbReference>
<dbReference type="Gene3D" id="1.10.287.130">
    <property type="match status" value="1"/>
</dbReference>
<dbReference type="Pfam" id="PF02518">
    <property type="entry name" value="HATPase_c"/>
    <property type="match status" value="1"/>
</dbReference>
<feature type="domain" description="Histidine kinase" evidence="6">
    <location>
        <begin position="333"/>
        <end position="570"/>
    </location>
</feature>
<feature type="signal peptide" evidence="5">
    <location>
        <begin position="1"/>
        <end position="22"/>
    </location>
</feature>
<accession>Q2IJP2</accession>
<dbReference type="GO" id="GO:0000155">
    <property type="term" value="F:phosphorelay sensor kinase activity"/>
    <property type="evidence" value="ECO:0007669"/>
    <property type="project" value="InterPro"/>
</dbReference>
<protein>
    <recommendedName>
        <fullName evidence="2">histidine kinase</fullName>
        <ecNumber evidence="2">2.7.13.3</ecNumber>
    </recommendedName>
</protein>
<dbReference type="HOGENOM" id="CLU_000445_114_69_7"/>
<dbReference type="InterPro" id="IPR005467">
    <property type="entry name" value="His_kinase_dom"/>
</dbReference>
<comment type="catalytic activity">
    <reaction evidence="1">
        <text>ATP + protein L-histidine = ADP + protein N-phospho-L-histidine.</text>
        <dbReference type="EC" id="2.7.13.3"/>
    </reaction>
</comment>
<dbReference type="PROSITE" id="PS50109">
    <property type="entry name" value="HIS_KIN"/>
    <property type="match status" value="1"/>
</dbReference>
<dbReference type="EMBL" id="CP000251">
    <property type="protein sequence ID" value="ABC81872.1"/>
    <property type="molecule type" value="Genomic_DNA"/>
</dbReference>
<keyword evidence="7" id="KW-0418">Kinase</keyword>
<organism evidence="7 8">
    <name type="scientific">Anaeromyxobacter dehalogenans (strain 2CP-C)</name>
    <dbReference type="NCBI Taxonomy" id="290397"/>
    <lineage>
        <taxon>Bacteria</taxon>
        <taxon>Pseudomonadati</taxon>
        <taxon>Myxococcota</taxon>
        <taxon>Myxococcia</taxon>
        <taxon>Myxococcales</taxon>
        <taxon>Cystobacterineae</taxon>
        <taxon>Anaeromyxobacteraceae</taxon>
        <taxon>Anaeromyxobacter</taxon>
    </lineage>
</organism>
<dbReference type="RefSeq" id="WP_011421154.1">
    <property type="nucleotide sequence ID" value="NC_007760.1"/>
</dbReference>
<dbReference type="PRINTS" id="PR00344">
    <property type="entry name" value="BCTRLSENSOR"/>
</dbReference>
<dbReference type="SUPFAM" id="SSF55874">
    <property type="entry name" value="ATPase domain of HSP90 chaperone/DNA topoisomerase II/histidine kinase"/>
    <property type="match status" value="1"/>
</dbReference>
<dbReference type="PANTHER" id="PTHR43065:SF42">
    <property type="entry name" value="TWO-COMPONENT SENSOR PPRA"/>
    <property type="match status" value="1"/>
</dbReference>
<evidence type="ECO:0000256" key="3">
    <source>
        <dbReference type="ARBA" id="ARBA00022553"/>
    </source>
</evidence>
<evidence type="ECO:0000313" key="8">
    <source>
        <dbReference type="Proteomes" id="UP000001935"/>
    </source>
</evidence>
<dbReference type="eggNOG" id="COG4191">
    <property type="taxonomic scope" value="Bacteria"/>
</dbReference>
<dbReference type="EC" id="2.7.13.3" evidence="2"/>